<dbReference type="Proteomes" id="UP001201812">
    <property type="component" value="Unassembled WGS sequence"/>
</dbReference>
<gene>
    <name evidence="3" type="ORF">DdX_21262</name>
</gene>
<dbReference type="InterPro" id="IPR036676">
    <property type="entry name" value="PurM-like_C_sf"/>
</dbReference>
<keyword evidence="3" id="KW-0808">Transferase</keyword>
<dbReference type="PANTHER" id="PTHR30270:SF0">
    <property type="entry name" value="THIAMINE-MONOPHOSPHATE KINASE"/>
    <property type="match status" value="1"/>
</dbReference>
<evidence type="ECO:0000256" key="1">
    <source>
        <dbReference type="SAM" id="MobiDB-lite"/>
    </source>
</evidence>
<dbReference type="GO" id="GO:0009030">
    <property type="term" value="F:thiamine-phosphate kinase activity"/>
    <property type="evidence" value="ECO:0007669"/>
    <property type="project" value="InterPro"/>
</dbReference>
<evidence type="ECO:0000313" key="4">
    <source>
        <dbReference type="Proteomes" id="UP001201812"/>
    </source>
</evidence>
<dbReference type="AlphaFoldDB" id="A0AAD4MF98"/>
<name>A0AAD4MF98_9BILA</name>
<protein>
    <submittedName>
        <fullName evidence="3">Thiamine-monophosphate kinase</fullName>
    </submittedName>
</protein>
<dbReference type="SUPFAM" id="SSF55326">
    <property type="entry name" value="PurM N-terminal domain-like"/>
    <property type="match status" value="1"/>
</dbReference>
<keyword evidence="3" id="KW-0418">Kinase</keyword>
<evidence type="ECO:0000259" key="2">
    <source>
        <dbReference type="Pfam" id="PF00586"/>
    </source>
</evidence>
<feature type="region of interest" description="Disordered" evidence="1">
    <location>
        <begin position="174"/>
        <end position="201"/>
    </location>
</feature>
<dbReference type="Gene3D" id="3.90.650.10">
    <property type="entry name" value="PurM-like C-terminal domain"/>
    <property type="match status" value="1"/>
</dbReference>
<dbReference type="SUPFAM" id="SSF56042">
    <property type="entry name" value="PurM C-terminal domain-like"/>
    <property type="match status" value="1"/>
</dbReference>
<organism evidence="3 4">
    <name type="scientific">Ditylenchus destructor</name>
    <dbReference type="NCBI Taxonomy" id="166010"/>
    <lineage>
        <taxon>Eukaryota</taxon>
        <taxon>Metazoa</taxon>
        <taxon>Ecdysozoa</taxon>
        <taxon>Nematoda</taxon>
        <taxon>Chromadorea</taxon>
        <taxon>Rhabditida</taxon>
        <taxon>Tylenchina</taxon>
        <taxon>Tylenchomorpha</taxon>
        <taxon>Sphaerularioidea</taxon>
        <taxon>Anguinidae</taxon>
        <taxon>Anguininae</taxon>
        <taxon>Ditylenchus</taxon>
    </lineage>
</organism>
<dbReference type="InterPro" id="IPR006283">
    <property type="entry name" value="ThiL-like"/>
</dbReference>
<dbReference type="InterPro" id="IPR036921">
    <property type="entry name" value="PurM-like_N_sf"/>
</dbReference>
<keyword evidence="4" id="KW-1185">Reference proteome</keyword>
<dbReference type="GO" id="GO:0009228">
    <property type="term" value="P:thiamine biosynthetic process"/>
    <property type="evidence" value="ECO:0007669"/>
    <property type="project" value="InterPro"/>
</dbReference>
<comment type="caution">
    <text evidence="3">The sequence shown here is derived from an EMBL/GenBank/DDBJ whole genome shotgun (WGS) entry which is preliminary data.</text>
</comment>
<dbReference type="CDD" id="cd02194">
    <property type="entry name" value="ThiL"/>
    <property type="match status" value="1"/>
</dbReference>
<dbReference type="EMBL" id="JAKKPZ010000767">
    <property type="protein sequence ID" value="KAI1692439.1"/>
    <property type="molecule type" value="Genomic_DNA"/>
</dbReference>
<evidence type="ECO:0000313" key="3">
    <source>
        <dbReference type="EMBL" id="KAI1692439.1"/>
    </source>
</evidence>
<dbReference type="InterPro" id="IPR016188">
    <property type="entry name" value="PurM-like_N"/>
</dbReference>
<dbReference type="Pfam" id="PF00586">
    <property type="entry name" value="AIRS"/>
    <property type="match status" value="1"/>
</dbReference>
<accession>A0AAD4MF98</accession>
<feature type="region of interest" description="Disordered" evidence="1">
    <location>
        <begin position="225"/>
        <end position="247"/>
    </location>
</feature>
<proteinExistence type="predicted"/>
<reference evidence="3" key="1">
    <citation type="submission" date="2022-01" db="EMBL/GenBank/DDBJ databases">
        <title>Genome Sequence Resource for Two Populations of Ditylenchus destructor, the Migratory Endoparasitic Phytonematode.</title>
        <authorList>
            <person name="Zhang H."/>
            <person name="Lin R."/>
            <person name="Xie B."/>
        </authorList>
    </citation>
    <scope>NUCLEOTIDE SEQUENCE</scope>
    <source>
        <strain evidence="3">BazhouSP</strain>
    </source>
</reference>
<feature type="domain" description="PurM-like N-terminal" evidence="2">
    <location>
        <begin position="3"/>
        <end position="92"/>
    </location>
</feature>
<dbReference type="Gene3D" id="3.30.1330.10">
    <property type="entry name" value="PurM-like, N-terminal domain"/>
    <property type="match status" value="1"/>
</dbReference>
<sequence>MVAGVHYRPHDPADSIGWKLAAVNLSDLAAKGAVPVGCLLNYALSGDAGWDRAFLAGLNQALTRFAMPLLGGDTVAMPAGAPRSLTLTAFGQAQPNVPLRTGVRPGDTIWVTGTIGGAGFGPDGSPRDLARYLRPQPRVAEGQAIAALATAMMDVSDGLLIDAAAWPVPATWRSRSISTRSRSRPQASIHSKPRPPATITSCSLPCLTGRFRRSPLPVSARRAREWAHAHRGRRARPAPGKLGYSHG</sequence>
<dbReference type="PANTHER" id="PTHR30270">
    <property type="entry name" value="THIAMINE-MONOPHOSPHATE KINASE"/>
    <property type="match status" value="1"/>
</dbReference>